<evidence type="ECO:0000256" key="1">
    <source>
        <dbReference type="ARBA" id="ARBA00007169"/>
    </source>
</evidence>
<dbReference type="GO" id="GO:0016787">
    <property type="term" value="F:hydrolase activity"/>
    <property type="evidence" value="ECO:0007669"/>
    <property type="project" value="UniProtKB-KW"/>
</dbReference>
<dbReference type="EMBL" id="RJLN01000044">
    <property type="protein sequence ID" value="RNL98018.1"/>
    <property type="molecule type" value="Genomic_DNA"/>
</dbReference>
<feature type="domain" description="Thioesterase" evidence="2">
    <location>
        <begin position="5"/>
        <end position="210"/>
    </location>
</feature>
<dbReference type="PANTHER" id="PTHR11487">
    <property type="entry name" value="THIOESTERASE"/>
    <property type="match status" value="1"/>
</dbReference>
<evidence type="ECO:0000313" key="3">
    <source>
        <dbReference type="EMBL" id="RNL98018.1"/>
    </source>
</evidence>
<dbReference type="InterPro" id="IPR001031">
    <property type="entry name" value="Thioesterase"/>
</dbReference>
<sequence>MGPDVAVLPGAGSFGGELRPLMRAFEPSAWLVCYPGRFGKEFGRPASSFDQVVRSCVEQVLDRRTARPVLVGHSFGAYVAFAAAAELEQVATEPTAVVVVGAMPPHLFSVSESVTRSRADLAAYLDEMNPEFNSSGEWREVIIDTAMSDLALLREFDPARSGPLRCPILAARGETDPLTTTAGLAEWGRATQGDFAHRVFPGGHTDLLSNAAFLAWLRDEIPAGWDVSVPR</sequence>
<organism evidence="3 4">
    <name type="scientific">Micromonospora solifontis</name>
    <dbReference type="NCBI Taxonomy" id="2487138"/>
    <lineage>
        <taxon>Bacteria</taxon>
        <taxon>Bacillati</taxon>
        <taxon>Actinomycetota</taxon>
        <taxon>Actinomycetes</taxon>
        <taxon>Micromonosporales</taxon>
        <taxon>Micromonosporaceae</taxon>
        <taxon>Micromonospora</taxon>
    </lineage>
</organism>
<evidence type="ECO:0000313" key="4">
    <source>
        <dbReference type="Proteomes" id="UP000280698"/>
    </source>
</evidence>
<keyword evidence="4" id="KW-1185">Reference proteome</keyword>
<accession>A0ABX9WDZ2</accession>
<dbReference type="InterPro" id="IPR012223">
    <property type="entry name" value="TEII"/>
</dbReference>
<gene>
    <name evidence="3" type="ORF">EFE23_16600</name>
</gene>
<reference evidence="3 4" key="1">
    <citation type="submission" date="2018-11" db="EMBL/GenBank/DDBJ databases">
        <title>Micromonospora sp. PPF5-17, a new actinomycetes isolated from a hot spring soil.</title>
        <authorList>
            <person name="Thawai C."/>
        </authorList>
    </citation>
    <scope>NUCLEOTIDE SEQUENCE [LARGE SCALE GENOMIC DNA]</scope>
    <source>
        <strain evidence="3 4">PPF5-17</strain>
    </source>
</reference>
<dbReference type="SUPFAM" id="SSF53474">
    <property type="entry name" value="alpha/beta-Hydrolases"/>
    <property type="match status" value="1"/>
</dbReference>
<dbReference type="Gene3D" id="3.40.50.1820">
    <property type="entry name" value="alpha/beta hydrolase"/>
    <property type="match status" value="1"/>
</dbReference>
<dbReference type="PANTHER" id="PTHR11487:SF0">
    <property type="entry name" value="S-ACYL FATTY ACID SYNTHASE THIOESTERASE, MEDIUM CHAIN"/>
    <property type="match status" value="1"/>
</dbReference>
<evidence type="ECO:0000259" key="2">
    <source>
        <dbReference type="Pfam" id="PF00975"/>
    </source>
</evidence>
<dbReference type="Pfam" id="PF00975">
    <property type="entry name" value="Thioesterase"/>
    <property type="match status" value="1"/>
</dbReference>
<proteinExistence type="inferred from homology"/>
<dbReference type="Proteomes" id="UP000280698">
    <property type="component" value="Unassembled WGS sequence"/>
</dbReference>
<protein>
    <submittedName>
        <fullName evidence="3">Alpha/beta fold hydrolase</fullName>
    </submittedName>
</protein>
<keyword evidence="3" id="KW-0378">Hydrolase</keyword>
<name>A0ABX9WDZ2_9ACTN</name>
<dbReference type="InterPro" id="IPR029058">
    <property type="entry name" value="AB_hydrolase_fold"/>
</dbReference>
<comment type="similarity">
    <text evidence="1">Belongs to the thioesterase family.</text>
</comment>
<dbReference type="RefSeq" id="WP_123241840.1">
    <property type="nucleotide sequence ID" value="NZ_JAAHBY010000044.1"/>
</dbReference>
<comment type="caution">
    <text evidence="3">The sequence shown here is derived from an EMBL/GenBank/DDBJ whole genome shotgun (WGS) entry which is preliminary data.</text>
</comment>